<organism evidence="1">
    <name type="scientific">hydrothermal vent metagenome</name>
    <dbReference type="NCBI Taxonomy" id="652676"/>
    <lineage>
        <taxon>unclassified sequences</taxon>
        <taxon>metagenomes</taxon>
        <taxon>ecological metagenomes</taxon>
    </lineage>
</organism>
<dbReference type="AlphaFoldDB" id="A0A3B0V985"/>
<proteinExistence type="predicted"/>
<dbReference type="PANTHER" id="PTHR39206:SF1">
    <property type="entry name" value="SLL8004 PROTEIN"/>
    <property type="match status" value="1"/>
</dbReference>
<accession>A0A3B0V985</accession>
<evidence type="ECO:0000313" key="1">
    <source>
        <dbReference type="EMBL" id="VAW28566.1"/>
    </source>
</evidence>
<sequence>MKGGHDVPIQKIINRYYRSIAHCLKAVPVVDRAYFYDNSKTDCDPVLLFKTVEGEVAKVYNKLTPWATNIAGQIPGNDKDIPC</sequence>
<protein>
    <submittedName>
        <fullName evidence="1">Uncharacterized protein</fullName>
    </submittedName>
</protein>
<reference evidence="1" key="1">
    <citation type="submission" date="2018-06" db="EMBL/GenBank/DDBJ databases">
        <authorList>
            <person name="Zhirakovskaya E."/>
        </authorList>
    </citation>
    <scope>NUCLEOTIDE SEQUENCE</scope>
</reference>
<gene>
    <name evidence="1" type="ORF">MNBD_BACTEROID07-33</name>
</gene>
<dbReference type="EMBL" id="UOET01000256">
    <property type="protein sequence ID" value="VAW28566.1"/>
    <property type="molecule type" value="Genomic_DNA"/>
</dbReference>
<name>A0A3B0V985_9ZZZZ</name>
<dbReference type="PANTHER" id="PTHR39206">
    <property type="entry name" value="SLL8004 PROTEIN"/>
    <property type="match status" value="1"/>
</dbReference>